<name>A0A059EZ90_9MICR</name>
<dbReference type="VEuPathDB" id="MicrosporidiaDB:H312_02583"/>
<dbReference type="AlphaFoldDB" id="A0A059EZ90"/>
<gene>
    <name evidence="1" type="ORF">H312_02583</name>
</gene>
<accession>A0A059EZ90</accession>
<sequence length="142" mass="16673">MTDIEIFRFLQNWGLISSFRHCPDCNERSTNLQCNTGRDPFFRCSKSSFRRQRLSVFKNSIFEQSKIPISKMLKLLYNFCCRRSVADSAEILELTKKTVIEVYKIFRTAIFQFVERKSERLGGNGIVIHFDETLITHRHGLA</sequence>
<dbReference type="OrthoDB" id="2194854at2759"/>
<keyword evidence="2" id="KW-1185">Reference proteome</keyword>
<dbReference type="Proteomes" id="UP000030655">
    <property type="component" value="Unassembled WGS sequence"/>
</dbReference>
<reference evidence="2" key="1">
    <citation type="submission" date="2013-02" db="EMBL/GenBank/DDBJ databases">
        <authorList>
            <consortium name="The Broad Institute Genome Sequencing Platform"/>
            <person name="Cuomo C."/>
            <person name="Becnel J."/>
            <person name="Sanscrainte N."/>
            <person name="Walker B."/>
            <person name="Young S.K."/>
            <person name="Zeng Q."/>
            <person name="Gargeya S."/>
            <person name="Fitzgerald M."/>
            <person name="Haas B."/>
            <person name="Abouelleil A."/>
            <person name="Alvarado L."/>
            <person name="Arachchi H.M."/>
            <person name="Berlin A.M."/>
            <person name="Chapman S.B."/>
            <person name="Dewar J."/>
            <person name="Goldberg J."/>
            <person name="Griggs A."/>
            <person name="Gujja S."/>
            <person name="Hansen M."/>
            <person name="Howarth C."/>
            <person name="Imamovic A."/>
            <person name="Larimer J."/>
            <person name="McCowan C."/>
            <person name="Murphy C."/>
            <person name="Neiman D."/>
            <person name="Pearson M."/>
            <person name="Priest M."/>
            <person name="Roberts A."/>
            <person name="Saif S."/>
            <person name="Shea T."/>
            <person name="Sisk P."/>
            <person name="Sykes S."/>
            <person name="Wortman J."/>
            <person name="Nusbaum C."/>
            <person name="Birren B."/>
        </authorList>
    </citation>
    <scope>NUCLEOTIDE SEQUENCE [LARGE SCALE GENOMIC DNA]</scope>
    <source>
        <strain evidence="2">PRA339</strain>
    </source>
</reference>
<dbReference type="EMBL" id="KK365210">
    <property type="protein sequence ID" value="KCZ80026.1"/>
    <property type="molecule type" value="Genomic_DNA"/>
</dbReference>
<reference evidence="1 2" key="2">
    <citation type="submission" date="2014-03" db="EMBL/GenBank/DDBJ databases">
        <title>The Genome Sequence of Anncaliia algerae insect isolate PRA339.</title>
        <authorList>
            <consortium name="The Broad Institute Genome Sequencing Platform"/>
            <consortium name="The Broad Institute Genome Sequencing Center for Infectious Disease"/>
            <person name="Cuomo C."/>
            <person name="Becnel J."/>
            <person name="Sanscrainte N."/>
            <person name="Walker B."/>
            <person name="Young S.K."/>
            <person name="Zeng Q."/>
            <person name="Gargeya S."/>
            <person name="Fitzgerald M."/>
            <person name="Haas B."/>
            <person name="Abouelleil A."/>
            <person name="Alvarado L."/>
            <person name="Arachchi H.M."/>
            <person name="Berlin A.M."/>
            <person name="Chapman S.B."/>
            <person name="Dewar J."/>
            <person name="Goldberg J."/>
            <person name="Griggs A."/>
            <person name="Gujja S."/>
            <person name="Hansen M."/>
            <person name="Howarth C."/>
            <person name="Imamovic A."/>
            <person name="Larimer J."/>
            <person name="McCowan C."/>
            <person name="Murphy C."/>
            <person name="Neiman D."/>
            <person name="Pearson M."/>
            <person name="Priest M."/>
            <person name="Roberts A."/>
            <person name="Saif S."/>
            <person name="Shea T."/>
            <person name="Sisk P."/>
            <person name="Sykes S."/>
            <person name="Wortman J."/>
            <person name="Nusbaum C."/>
            <person name="Birren B."/>
        </authorList>
    </citation>
    <scope>NUCLEOTIDE SEQUENCE [LARGE SCALE GENOMIC DNA]</scope>
    <source>
        <strain evidence="1 2">PRA339</strain>
    </source>
</reference>
<evidence type="ECO:0000313" key="1">
    <source>
        <dbReference type="EMBL" id="KCZ80026.1"/>
    </source>
</evidence>
<protein>
    <recommendedName>
        <fullName evidence="3">ISXO2-like transposase domain-containing protein</fullName>
    </recommendedName>
</protein>
<organism evidence="1 2">
    <name type="scientific">Anncaliia algerae PRA339</name>
    <dbReference type="NCBI Taxonomy" id="1288291"/>
    <lineage>
        <taxon>Eukaryota</taxon>
        <taxon>Fungi</taxon>
        <taxon>Fungi incertae sedis</taxon>
        <taxon>Microsporidia</taxon>
        <taxon>Tubulinosematoidea</taxon>
        <taxon>Tubulinosematidae</taxon>
        <taxon>Anncaliia</taxon>
    </lineage>
</organism>
<evidence type="ECO:0000313" key="2">
    <source>
        <dbReference type="Proteomes" id="UP000030655"/>
    </source>
</evidence>
<proteinExistence type="predicted"/>
<dbReference type="HOGENOM" id="CLU_1815333_0_0_1"/>
<evidence type="ECO:0008006" key="3">
    <source>
        <dbReference type="Google" id="ProtNLM"/>
    </source>
</evidence>